<dbReference type="AlphaFoldDB" id="A0A371CJ35"/>
<evidence type="ECO:0000313" key="2">
    <source>
        <dbReference type="Proteomes" id="UP000256964"/>
    </source>
</evidence>
<protein>
    <submittedName>
        <fullName evidence="1">Uncharacterized protein</fullName>
    </submittedName>
</protein>
<accession>A0A371CJ35</accession>
<dbReference type="EMBL" id="KZ857568">
    <property type="protein sequence ID" value="RDX40283.1"/>
    <property type="molecule type" value="Genomic_DNA"/>
</dbReference>
<dbReference type="Proteomes" id="UP000256964">
    <property type="component" value="Unassembled WGS sequence"/>
</dbReference>
<sequence length="228" mass="25106">MPLKGARPHASWTCRFFTCLTKEYQQFRPWALHDPTIPISDGDRVLKGLIMGGGMDPGNIGIPSPDAWASMERAIFLTATLGAPDINEFVDFKAFVASYVCLHSGGNLDKVREGVCRSVHGLVGEDAFFDHKSNPLLRAPLFLQMMTGSDLVPINPNFMLKFTFTHTGDRAELPAGAPVPQPPPSCFAECAVSMEPGLQNVLREPQSYKVFQSWFHAALILPNTFNQV</sequence>
<dbReference type="OrthoDB" id="2757435at2759"/>
<evidence type="ECO:0000313" key="1">
    <source>
        <dbReference type="EMBL" id="RDX40283.1"/>
    </source>
</evidence>
<name>A0A371CJ35_9APHY</name>
<reference evidence="1 2" key="1">
    <citation type="journal article" date="2018" name="Biotechnol. Biofuels">
        <title>Integrative visual omics of the white-rot fungus Polyporus brumalis exposes the biotechnological potential of its oxidative enzymes for delignifying raw plant biomass.</title>
        <authorList>
            <person name="Miyauchi S."/>
            <person name="Rancon A."/>
            <person name="Drula E."/>
            <person name="Hage H."/>
            <person name="Chaduli D."/>
            <person name="Favel A."/>
            <person name="Grisel S."/>
            <person name="Henrissat B."/>
            <person name="Herpoel-Gimbert I."/>
            <person name="Ruiz-Duenas F.J."/>
            <person name="Chevret D."/>
            <person name="Hainaut M."/>
            <person name="Lin J."/>
            <person name="Wang M."/>
            <person name="Pangilinan J."/>
            <person name="Lipzen A."/>
            <person name="Lesage-Meessen L."/>
            <person name="Navarro D."/>
            <person name="Riley R."/>
            <person name="Grigoriev I.V."/>
            <person name="Zhou S."/>
            <person name="Raouche S."/>
            <person name="Rosso M.N."/>
        </authorList>
    </citation>
    <scope>NUCLEOTIDE SEQUENCE [LARGE SCALE GENOMIC DNA]</scope>
    <source>
        <strain evidence="1 2">BRFM 1820</strain>
    </source>
</reference>
<keyword evidence="2" id="KW-1185">Reference proteome</keyword>
<gene>
    <name evidence="1" type="ORF">OH76DRAFT_1508497</name>
</gene>
<proteinExistence type="predicted"/>
<organism evidence="1 2">
    <name type="scientific">Lentinus brumalis</name>
    <dbReference type="NCBI Taxonomy" id="2498619"/>
    <lineage>
        <taxon>Eukaryota</taxon>
        <taxon>Fungi</taxon>
        <taxon>Dikarya</taxon>
        <taxon>Basidiomycota</taxon>
        <taxon>Agaricomycotina</taxon>
        <taxon>Agaricomycetes</taxon>
        <taxon>Polyporales</taxon>
        <taxon>Polyporaceae</taxon>
        <taxon>Lentinus</taxon>
    </lineage>
</organism>